<dbReference type="InterPro" id="IPR035906">
    <property type="entry name" value="MetI-like_sf"/>
</dbReference>
<evidence type="ECO:0000259" key="8">
    <source>
        <dbReference type="PROSITE" id="PS50928"/>
    </source>
</evidence>
<keyword evidence="3" id="KW-1003">Cell membrane</keyword>
<evidence type="ECO:0000256" key="2">
    <source>
        <dbReference type="ARBA" id="ARBA00022448"/>
    </source>
</evidence>
<dbReference type="SUPFAM" id="SSF161098">
    <property type="entry name" value="MetI-like"/>
    <property type="match status" value="1"/>
</dbReference>
<evidence type="ECO:0000313" key="9">
    <source>
        <dbReference type="EMBL" id="MFD1019841.1"/>
    </source>
</evidence>
<sequence length="291" mass="31545">MKNKSELKMKKYKKILLSFKENKLGLFGAVLLGLFIFIAIFGPWLTDYDSSSYGAGGVFEPPSKEHLLGTDDMGRDVLGALIAGTRISVLVGVLATLISMFVGTVVGLVAGFYGGKVDNFFMRFTDVFLVLPWLPLALVLTAILGASIWNIILVIGLTSWPGTARVVRSQTLSIKERQYVERARALGAGSLYIMRKHALPNVFPLIFANTVLVSATAILSETTLSFLGMGDSSNPSWGMMLHYAFESGAASLGAYWFLIPPGICVVAIVLGFTFMGYAIDEILNPQLKRGS</sequence>
<accession>A0ABW3L206</accession>
<feature type="transmembrane region" description="Helical" evidence="7">
    <location>
        <begin position="24"/>
        <end position="45"/>
    </location>
</feature>
<reference evidence="10" key="1">
    <citation type="journal article" date="2019" name="Int. J. Syst. Evol. Microbiol.">
        <title>The Global Catalogue of Microorganisms (GCM) 10K type strain sequencing project: providing services to taxonomists for standard genome sequencing and annotation.</title>
        <authorList>
            <consortium name="The Broad Institute Genomics Platform"/>
            <consortium name="The Broad Institute Genome Sequencing Center for Infectious Disease"/>
            <person name="Wu L."/>
            <person name="Ma J."/>
        </authorList>
    </citation>
    <scope>NUCLEOTIDE SEQUENCE [LARGE SCALE GENOMIC DNA]</scope>
    <source>
        <strain evidence="10">CCUG 56607</strain>
    </source>
</reference>
<dbReference type="PANTHER" id="PTHR43386">
    <property type="entry name" value="OLIGOPEPTIDE TRANSPORT SYSTEM PERMEASE PROTEIN APPC"/>
    <property type="match status" value="1"/>
</dbReference>
<proteinExistence type="inferred from homology"/>
<feature type="transmembrane region" description="Helical" evidence="7">
    <location>
        <begin position="87"/>
        <end position="113"/>
    </location>
</feature>
<dbReference type="Pfam" id="PF00528">
    <property type="entry name" value="BPD_transp_1"/>
    <property type="match status" value="1"/>
</dbReference>
<feature type="transmembrane region" description="Helical" evidence="7">
    <location>
        <begin position="148"/>
        <end position="167"/>
    </location>
</feature>
<dbReference type="Proteomes" id="UP001596990">
    <property type="component" value="Unassembled WGS sequence"/>
</dbReference>
<evidence type="ECO:0000256" key="7">
    <source>
        <dbReference type="RuleBase" id="RU363032"/>
    </source>
</evidence>
<evidence type="ECO:0000256" key="6">
    <source>
        <dbReference type="ARBA" id="ARBA00023136"/>
    </source>
</evidence>
<dbReference type="Gene3D" id="1.10.3720.10">
    <property type="entry name" value="MetI-like"/>
    <property type="match status" value="1"/>
</dbReference>
<dbReference type="InterPro" id="IPR025966">
    <property type="entry name" value="OppC_N"/>
</dbReference>
<evidence type="ECO:0000256" key="3">
    <source>
        <dbReference type="ARBA" id="ARBA00022475"/>
    </source>
</evidence>
<keyword evidence="6 7" id="KW-0472">Membrane</keyword>
<evidence type="ECO:0000256" key="4">
    <source>
        <dbReference type="ARBA" id="ARBA00022692"/>
    </source>
</evidence>
<comment type="caution">
    <text evidence="9">The sequence shown here is derived from an EMBL/GenBank/DDBJ whole genome shotgun (WGS) entry which is preliminary data.</text>
</comment>
<evidence type="ECO:0000256" key="5">
    <source>
        <dbReference type="ARBA" id="ARBA00022989"/>
    </source>
</evidence>
<keyword evidence="5 7" id="KW-1133">Transmembrane helix</keyword>
<feature type="transmembrane region" description="Helical" evidence="7">
    <location>
        <begin position="120"/>
        <end position="142"/>
    </location>
</feature>
<comment type="subcellular location">
    <subcellularLocation>
        <location evidence="1 7">Cell membrane</location>
        <topology evidence="1 7">Multi-pass membrane protein</topology>
    </subcellularLocation>
</comment>
<name>A0ABW3L206_9BACI</name>
<evidence type="ECO:0000313" key="10">
    <source>
        <dbReference type="Proteomes" id="UP001596990"/>
    </source>
</evidence>
<evidence type="ECO:0000256" key="1">
    <source>
        <dbReference type="ARBA" id="ARBA00004651"/>
    </source>
</evidence>
<keyword evidence="10" id="KW-1185">Reference proteome</keyword>
<keyword evidence="4 7" id="KW-0812">Transmembrane</keyword>
<protein>
    <submittedName>
        <fullName evidence="9">ABC transporter permease</fullName>
    </submittedName>
</protein>
<dbReference type="Pfam" id="PF12911">
    <property type="entry name" value="OppC_N"/>
    <property type="match status" value="1"/>
</dbReference>
<dbReference type="EMBL" id="JBHTKL010000005">
    <property type="protein sequence ID" value="MFD1019841.1"/>
    <property type="molecule type" value="Genomic_DNA"/>
</dbReference>
<organism evidence="9 10">
    <name type="scientific">Thalassobacillus hwangdonensis</name>
    <dbReference type="NCBI Taxonomy" id="546108"/>
    <lineage>
        <taxon>Bacteria</taxon>
        <taxon>Bacillati</taxon>
        <taxon>Bacillota</taxon>
        <taxon>Bacilli</taxon>
        <taxon>Bacillales</taxon>
        <taxon>Bacillaceae</taxon>
        <taxon>Thalassobacillus</taxon>
    </lineage>
</organism>
<dbReference type="InterPro" id="IPR000515">
    <property type="entry name" value="MetI-like"/>
</dbReference>
<gene>
    <name evidence="9" type="ORF">ACFQ2J_11710</name>
</gene>
<feature type="transmembrane region" description="Helical" evidence="7">
    <location>
        <begin position="202"/>
        <end position="220"/>
    </location>
</feature>
<comment type="similarity">
    <text evidence="7">Belongs to the binding-protein-dependent transport system permease family.</text>
</comment>
<dbReference type="PANTHER" id="PTHR43386:SF1">
    <property type="entry name" value="D,D-DIPEPTIDE TRANSPORT SYSTEM PERMEASE PROTEIN DDPC-RELATED"/>
    <property type="match status" value="1"/>
</dbReference>
<dbReference type="PROSITE" id="PS50928">
    <property type="entry name" value="ABC_TM1"/>
    <property type="match status" value="1"/>
</dbReference>
<dbReference type="CDD" id="cd06261">
    <property type="entry name" value="TM_PBP2"/>
    <property type="match status" value="1"/>
</dbReference>
<dbReference type="InterPro" id="IPR050366">
    <property type="entry name" value="BP-dependent_transpt_permease"/>
</dbReference>
<feature type="domain" description="ABC transmembrane type-1" evidence="8">
    <location>
        <begin position="85"/>
        <end position="276"/>
    </location>
</feature>
<feature type="transmembrane region" description="Helical" evidence="7">
    <location>
        <begin position="254"/>
        <end position="279"/>
    </location>
</feature>
<keyword evidence="2 7" id="KW-0813">Transport</keyword>
<dbReference type="RefSeq" id="WP_386060395.1">
    <property type="nucleotide sequence ID" value="NZ_JBHTKL010000005.1"/>
</dbReference>